<feature type="compositionally biased region" description="Polar residues" evidence="22">
    <location>
        <begin position="1270"/>
        <end position="1297"/>
    </location>
</feature>
<keyword evidence="14" id="KW-0175">Coiled coil</keyword>
<evidence type="ECO:0000256" key="10">
    <source>
        <dbReference type="ARBA" id="ARBA00022737"/>
    </source>
</evidence>
<organism evidence="24 25">
    <name type="scientific">Sinocyclocheilus anshuiensis</name>
    <dbReference type="NCBI Taxonomy" id="1608454"/>
    <lineage>
        <taxon>Eukaryota</taxon>
        <taxon>Metazoa</taxon>
        <taxon>Chordata</taxon>
        <taxon>Craniata</taxon>
        <taxon>Vertebrata</taxon>
        <taxon>Euteleostomi</taxon>
        <taxon>Actinopterygii</taxon>
        <taxon>Neopterygii</taxon>
        <taxon>Teleostei</taxon>
        <taxon>Ostariophysi</taxon>
        <taxon>Cypriniformes</taxon>
        <taxon>Cyprinidae</taxon>
        <taxon>Cyprininae</taxon>
        <taxon>Sinocyclocheilus</taxon>
    </lineage>
</organism>
<accession>A0A671STV0</accession>
<evidence type="ECO:0000256" key="1">
    <source>
        <dbReference type="ARBA" id="ARBA00004202"/>
    </source>
</evidence>
<evidence type="ECO:0000256" key="22">
    <source>
        <dbReference type="SAM" id="MobiDB-lite"/>
    </source>
</evidence>
<feature type="region of interest" description="Disordered" evidence="22">
    <location>
        <begin position="1319"/>
        <end position="1371"/>
    </location>
</feature>
<dbReference type="PANTHER" id="PTHR23119:SF57">
    <property type="entry name" value="PROTEIN SCRIBBLE HOMOLOG"/>
    <property type="match status" value="1"/>
</dbReference>
<evidence type="ECO:0000256" key="16">
    <source>
        <dbReference type="ARBA" id="ARBA00023139"/>
    </source>
</evidence>
<keyword evidence="9" id="KW-0433">Leucine-rich repeat</keyword>
<dbReference type="PROSITE" id="PS50106">
    <property type="entry name" value="PDZ"/>
    <property type="match status" value="4"/>
</dbReference>
<keyword evidence="7" id="KW-0963">Cytoplasm</keyword>
<keyword evidence="10" id="KW-0677">Repeat</keyword>
<keyword evidence="15" id="KW-0472">Membrane</keyword>
<evidence type="ECO:0000256" key="19">
    <source>
        <dbReference type="ARBA" id="ARBA00034106"/>
    </source>
</evidence>
<feature type="region of interest" description="Disordered" evidence="22">
    <location>
        <begin position="1394"/>
        <end position="1450"/>
    </location>
</feature>
<dbReference type="Pfam" id="PF00595">
    <property type="entry name" value="PDZ"/>
    <property type="match status" value="4"/>
</dbReference>
<dbReference type="Proteomes" id="UP000472260">
    <property type="component" value="Unassembled WGS sequence"/>
</dbReference>
<dbReference type="SMART" id="SM00369">
    <property type="entry name" value="LRR_TYP"/>
    <property type="match status" value="9"/>
</dbReference>
<proteinExistence type="predicted"/>
<dbReference type="FunFam" id="2.30.42.10:FF:000041">
    <property type="entry name" value="protein scribble homolog isoform X1"/>
    <property type="match status" value="1"/>
</dbReference>
<feature type="compositionally biased region" description="Basic and acidic residues" evidence="22">
    <location>
        <begin position="527"/>
        <end position="536"/>
    </location>
</feature>
<dbReference type="InterPro" id="IPR001478">
    <property type="entry name" value="PDZ"/>
</dbReference>
<evidence type="ECO:0000256" key="9">
    <source>
        <dbReference type="ARBA" id="ARBA00022614"/>
    </source>
</evidence>
<keyword evidence="11" id="KW-0221">Differentiation</keyword>
<dbReference type="FunFam" id="2.30.42.10:FF:000064">
    <property type="entry name" value="protein lap4 isoform X1"/>
    <property type="match status" value="1"/>
</dbReference>
<evidence type="ECO:0000256" key="3">
    <source>
        <dbReference type="ARBA" id="ARBA00004510"/>
    </source>
</evidence>
<feature type="compositionally biased region" description="Polar residues" evidence="22">
    <location>
        <begin position="1252"/>
        <end position="1263"/>
    </location>
</feature>
<feature type="compositionally biased region" description="Basic and acidic residues" evidence="22">
    <location>
        <begin position="1423"/>
        <end position="1440"/>
    </location>
</feature>
<dbReference type="InterPro" id="IPR001611">
    <property type="entry name" value="Leu-rich_rpt"/>
</dbReference>
<feature type="compositionally biased region" description="Acidic residues" evidence="22">
    <location>
        <begin position="537"/>
        <end position="550"/>
    </location>
</feature>
<feature type="compositionally biased region" description="Acidic residues" evidence="22">
    <location>
        <begin position="1358"/>
        <end position="1369"/>
    </location>
</feature>
<dbReference type="CDD" id="cd06701">
    <property type="entry name" value="PDZ4_Scribble-like"/>
    <property type="match status" value="1"/>
</dbReference>
<feature type="compositionally biased region" description="Acidic residues" evidence="22">
    <location>
        <begin position="509"/>
        <end position="520"/>
    </location>
</feature>
<dbReference type="Gene3D" id="2.30.42.10">
    <property type="match status" value="4"/>
</dbReference>
<dbReference type="SUPFAM" id="SSF50156">
    <property type="entry name" value="PDZ domain-like"/>
    <property type="match status" value="4"/>
</dbReference>
<name>A0A671STV0_9TELE</name>
<dbReference type="FunFam" id="2.30.42.10:FF:000074">
    <property type="entry name" value="protein scribble homolog isoform X2"/>
    <property type="match status" value="1"/>
</dbReference>
<dbReference type="FunFam" id="3.80.10.10:FF:000423">
    <property type="entry name" value="Leucine rich repeat containing 1"/>
    <property type="match status" value="1"/>
</dbReference>
<feature type="compositionally biased region" description="Basic and acidic residues" evidence="22">
    <location>
        <begin position="1525"/>
        <end position="1534"/>
    </location>
</feature>
<comment type="subcellular location">
    <subcellularLocation>
        <location evidence="4">Cell junction</location>
        <location evidence="4">Adherens junction</location>
    </subcellularLocation>
    <subcellularLocation>
        <location evidence="1">Cell membrane</location>
        <topology evidence="1">Peripheral membrane protein</topology>
    </subcellularLocation>
    <subcellularLocation>
        <location evidence="3">Cell projection</location>
        <location evidence="3">Lamellipodium</location>
    </subcellularLocation>
    <subcellularLocation>
        <location evidence="2">Cytoplasm</location>
    </subcellularLocation>
    <subcellularLocation>
        <location evidence="20">Postsynapse</location>
    </subcellularLocation>
    <subcellularLocation>
        <location evidence="19">Presynapse</location>
    </subcellularLocation>
</comment>
<evidence type="ECO:0000256" key="13">
    <source>
        <dbReference type="ARBA" id="ARBA00023018"/>
    </source>
</evidence>
<dbReference type="PROSITE" id="PS51450">
    <property type="entry name" value="LRR"/>
    <property type="match status" value="3"/>
</dbReference>
<keyword evidence="12" id="KW-0965">Cell junction</keyword>
<dbReference type="GO" id="GO:0098968">
    <property type="term" value="P:neurotransmitter receptor transport postsynaptic membrane to endosome"/>
    <property type="evidence" value="ECO:0007669"/>
    <property type="project" value="TreeGrafter"/>
</dbReference>
<protein>
    <recommendedName>
        <fullName evidence="21">Protein scribble homolog</fullName>
    </recommendedName>
</protein>
<dbReference type="PANTHER" id="PTHR23119">
    <property type="entry name" value="DISCS LARGE"/>
    <property type="match status" value="1"/>
</dbReference>
<feature type="domain" description="PDZ" evidence="23">
    <location>
        <begin position="1007"/>
        <end position="1095"/>
    </location>
</feature>
<dbReference type="InterPro" id="IPR036034">
    <property type="entry name" value="PDZ_sf"/>
</dbReference>
<feature type="region of interest" description="Disordered" evidence="22">
    <location>
        <begin position="1525"/>
        <end position="1562"/>
    </location>
</feature>
<dbReference type="GO" id="GO:0098887">
    <property type="term" value="P:neurotransmitter receptor transport, endosome to postsynaptic membrane"/>
    <property type="evidence" value="ECO:0007669"/>
    <property type="project" value="TreeGrafter"/>
</dbReference>
<dbReference type="GO" id="GO:0019901">
    <property type="term" value="F:protein kinase binding"/>
    <property type="evidence" value="ECO:0007669"/>
    <property type="project" value="TreeGrafter"/>
</dbReference>
<feature type="compositionally biased region" description="Low complexity" evidence="22">
    <location>
        <begin position="1409"/>
        <end position="1420"/>
    </location>
</feature>
<feature type="domain" description="PDZ" evidence="23">
    <location>
        <begin position="911"/>
        <end position="1000"/>
    </location>
</feature>
<feature type="compositionally biased region" description="Low complexity" evidence="22">
    <location>
        <begin position="474"/>
        <end position="488"/>
    </location>
</feature>
<feature type="compositionally biased region" description="Basic and acidic residues" evidence="22">
    <location>
        <begin position="1337"/>
        <end position="1354"/>
    </location>
</feature>
<dbReference type="GO" id="GO:0045211">
    <property type="term" value="C:postsynaptic membrane"/>
    <property type="evidence" value="ECO:0007669"/>
    <property type="project" value="TreeGrafter"/>
</dbReference>
<evidence type="ECO:0000256" key="7">
    <source>
        <dbReference type="ARBA" id="ARBA00022490"/>
    </source>
</evidence>
<dbReference type="CDD" id="cd06702">
    <property type="entry name" value="PDZ3_Scribble-like"/>
    <property type="match status" value="1"/>
</dbReference>
<dbReference type="SUPFAM" id="SSF52058">
    <property type="entry name" value="L domain-like"/>
    <property type="match status" value="1"/>
</dbReference>
<keyword evidence="13" id="KW-0770">Synapse</keyword>
<evidence type="ECO:0000256" key="6">
    <source>
        <dbReference type="ARBA" id="ARBA00022475"/>
    </source>
</evidence>
<evidence type="ECO:0000256" key="12">
    <source>
        <dbReference type="ARBA" id="ARBA00022949"/>
    </source>
</evidence>
<dbReference type="Pfam" id="PF13855">
    <property type="entry name" value="LRR_8"/>
    <property type="match status" value="1"/>
</dbReference>
<evidence type="ECO:0000256" key="17">
    <source>
        <dbReference type="ARBA" id="ARBA00023273"/>
    </source>
</evidence>
<feature type="compositionally biased region" description="Polar residues" evidence="22">
    <location>
        <begin position="1396"/>
        <end position="1405"/>
    </location>
</feature>
<keyword evidence="18" id="KW-0449">Lipoprotein</keyword>
<feature type="region of interest" description="Disordered" evidence="22">
    <location>
        <begin position="405"/>
        <end position="439"/>
    </location>
</feature>
<dbReference type="Pfam" id="PF00560">
    <property type="entry name" value="LRR_1"/>
    <property type="match status" value="1"/>
</dbReference>
<dbReference type="SMART" id="SM00228">
    <property type="entry name" value="PDZ"/>
    <property type="match status" value="4"/>
</dbReference>
<evidence type="ECO:0000256" key="2">
    <source>
        <dbReference type="ARBA" id="ARBA00004496"/>
    </source>
</evidence>
<feature type="compositionally biased region" description="Polar residues" evidence="22">
    <location>
        <begin position="1214"/>
        <end position="1236"/>
    </location>
</feature>
<dbReference type="Gene3D" id="3.80.10.10">
    <property type="entry name" value="Ribonuclease Inhibitor"/>
    <property type="match status" value="3"/>
</dbReference>
<dbReference type="GO" id="GO:0005912">
    <property type="term" value="C:adherens junction"/>
    <property type="evidence" value="ECO:0007669"/>
    <property type="project" value="UniProtKB-SubCell"/>
</dbReference>
<feature type="compositionally biased region" description="Basic and acidic residues" evidence="22">
    <location>
        <begin position="1319"/>
        <end position="1328"/>
    </location>
</feature>
<dbReference type="GO" id="GO:0005737">
    <property type="term" value="C:cytoplasm"/>
    <property type="evidence" value="ECO:0007669"/>
    <property type="project" value="UniProtKB-SubCell"/>
</dbReference>
<feature type="region of interest" description="Disordered" evidence="22">
    <location>
        <begin position="1189"/>
        <end position="1307"/>
    </location>
</feature>
<dbReference type="InterPro" id="IPR003591">
    <property type="entry name" value="Leu-rich_rpt_typical-subtyp"/>
</dbReference>
<keyword evidence="8" id="KW-0597">Phosphoprotein</keyword>
<evidence type="ECO:0000313" key="24">
    <source>
        <dbReference type="Ensembl" id="ENSSANP00000100605.1"/>
    </source>
</evidence>
<evidence type="ECO:0000256" key="5">
    <source>
        <dbReference type="ARBA" id="ARBA00022473"/>
    </source>
</evidence>
<dbReference type="GO" id="GO:0045197">
    <property type="term" value="P:establishment or maintenance of epithelial cell apical/basal polarity"/>
    <property type="evidence" value="ECO:0007669"/>
    <property type="project" value="TreeGrafter"/>
</dbReference>
<dbReference type="GO" id="GO:0098793">
    <property type="term" value="C:presynapse"/>
    <property type="evidence" value="ECO:0007669"/>
    <property type="project" value="UniProtKB-SubCell"/>
</dbReference>
<sequence length="1626" mass="179213">MLKCIPLWRCNRHVESVDKRHCSLTAVPDEIYRYNRSLEELLLDANQLRELPKPFFRLHNLRKLGLSDNEIQKLPPDIANFTHLVEMDISRNDISEIPENIKFCQALEIADFSGNPLSRLPDGFTQLRGLAHLSLNDVSLQSLPNDIGNLSNLVTLELRENLLKSLPSSLSFLVKLEQLDLGSNVLEVLPDTLGALPNLRELWLDRNQLSSLPPELGNLRQLVCLDVSENRLSELPTEISGLIALTDLLLSENLLEVLPDSIATHSPSDTQSWLFSFFSPLSLSNLVTLELRENLLKSLPSDHKNCDLLFFSCTEVSPSLALCPRLQNLPFALANLNLKAMWLAENQAQPMLKFQTEDDERTGEKVLTCYLLPQQTSSSLENLLDRSVDETWPTDTNLNRVSVIQFQDDSKHEEEDEETAAEKRGLQRRATPHPNELKVMKNVIEARRNEAYTAKPDEDVESPDSEEKRLSGLSNQSHDSQTSSSTASQEEKRGINNTGVEINDGHGQEEEELGEMEVEYTEPTVHFAEEPIIRGSDEEEEDENEEDNEDAERSNEYSRMPHFPAEKQRLIRKDTPHFTSRRNAVGKLGYLIEKRLHEPFRGFTGSKQKKKKSEKICFLQIFNNLLIEPARIEEEELTLSILRQTGGLGISIAGGKGSTPYKGDDEGIFISRVSEEGPAARAGVKVGDKLLEVNGVNLHGAEHHTAVEALRNSGAAVVMTVLRERMVEPENAVTTTPLRPEDDYFPGERRSSGLPFLLDPASPAVSTGPTLQLATCLVRNDKGLGFSIAGGKGSTPYRVGDTGIFISRIAEGGAAHRDNILHMGDRVISINGVDMTDARHDQAVALLTGTSPTITLLVERDQASAGGASPRTRPHSPPPPEPSDSPEQEEGDEHLGNHLNCPMEDEYPIEEVTLIKAGGPLGLSIVGGSDHASHPFGINEPGVFISKVIPNGLASESGLRVGDRILEVNAIDLRHATHQEAVRALLSNKQEIRMLVRRDPSPLGMQEIVIHKQPGEKLGISIRGGAKGHAGNPFDPTDEGIFISKVSSSGAAARDGRLRVGMRILEVGNNSLLGMTHTEAVRVLRAAGDSLVMLVCDGFDPRNAAGIEASPGVIANPFAAGIVRKNSMESISSVDRDLSPEEIDIMQKEVEMVRETSQWEREEMEKVNLSTGPLKLDYKTLAALPTTSLQKVNRSSPSEPHMIDSPVRDAAYSPHNSQSNIHFPSNANTKDNTSTKPGAIQPLSRGRPPVSPASQDGHSSPNPFQHGLSPISSQTTDLYSPRNNFSAKQPSPETPSSIGRDGPEQRSFRDRQKYFEIDVKQQTPDKPKPRISLVGEDDLKKMKEEEAKRIEQRTQEYMLDEDEEDEEEDLAKQVADMKAHGKVVLDGVEYKVESLGSHSSPSLRQCATPPSHCGSSGPSSVDGKGDSQRNSMEDSFRLEQRPNSMTGLIPVYPSESVAPIRTAKAERRQQERLRMQSPELAVVLDKELSPAEKRALEAEKRAMWRAARMKSLEQDALKAQMVIAKSKEGKKRGTLDQLSESPSPAPTPSPTPMEDISPRAVTSPGRLTAAPLTVQYLIYLLSLLSVSVVDPEVPVATTSALEEMALYSNKRKLRQGRCSLEAPVPT</sequence>
<dbReference type="GO" id="GO:0098609">
    <property type="term" value="P:cell-cell adhesion"/>
    <property type="evidence" value="ECO:0007669"/>
    <property type="project" value="TreeGrafter"/>
</dbReference>
<gene>
    <name evidence="24" type="primary">LOC107659431</name>
</gene>
<reference evidence="24" key="2">
    <citation type="submission" date="2025-09" db="UniProtKB">
        <authorList>
            <consortium name="Ensembl"/>
        </authorList>
    </citation>
    <scope>IDENTIFICATION</scope>
</reference>
<keyword evidence="6" id="KW-1003">Cell membrane</keyword>
<dbReference type="GO" id="GO:0030154">
    <property type="term" value="P:cell differentiation"/>
    <property type="evidence" value="ECO:0007669"/>
    <property type="project" value="UniProtKB-KW"/>
</dbReference>
<dbReference type="GO" id="GO:0014069">
    <property type="term" value="C:postsynaptic density"/>
    <property type="evidence" value="ECO:0007669"/>
    <property type="project" value="TreeGrafter"/>
</dbReference>
<feature type="domain" description="PDZ" evidence="23">
    <location>
        <begin position="638"/>
        <end position="725"/>
    </location>
</feature>
<reference evidence="24" key="1">
    <citation type="submission" date="2025-08" db="UniProtKB">
        <authorList>
            <consortium name="Ensembl"/>
        </authorList>
    </citation>
    <scope>IDENTIFICATION</scope>
</reference>
<dbReference type="Ensembl" id="ENSSANT00000106799.1">
    <property type="protein sequence ID" value="ENSSANP00000100605.1"/>
    <property type="gene ID" value="ENSSANG00000049152.1"/>
</dbReference>
<evidence type="ECO:0000256" key="4">
    <source>
        <dbReference type="ARBA" id="ARBA00004536"/>
    </source>
</evidence>
<feature type="region of interest" description="Disordered" evidence="22">
    <location>
        <begin position="451"/>
        <end position="564"/>
    </location>
</feature>
<feature type="domain" description="PDZ" evidence="23">
    <location>
        <begin position="774"/>
        <end position="862"/>
    </location>
</feature>
<dbReference type="CDD" id="cd06703">
    <property type="entry name" value="PDZ2_Scribble-like"/>
    <property type="match status" value="1"/>
</dbReference>
<evidence type="ECO:0000313" key="25">
    <source>
        <dbReference type="Proteomes" id="UP000472260"/>
    </source>
</evidence>
<feature type="compositionally biased region" description="Polar residues" evidence="22">
    <location>
        <begin position="1189"/>
        <end position="1198"/>
    </location>
</feature>
<dbReference type="CDD" id="cd06704">
    <property type="entry name" value="PDZ1_Scribble-like"/>
    <property type="match status" value="1"/>
</dbReference>
<dbReference type="InterPro" id="IPR050614">
    <property type="entry name" value="Synaptic_Scaffolding_LAP-MAGUK"/>
</dbReference>
<evidence type="ECO:0000256" key="8">
    <source>
        <dbReference type="ARBA" id="ARBA00022553"/>
    </source>
</evidence>
<evidence type="ECO:0000256" key="20">
    <source>
        <dbReference type="ARBA" id="ARBA00034110"/>
    </source>
</evidence>
<feature type="region of interest" description="Disordered" evidence="22">
    <location>
        <begin position="863"/>
        <end position="902"/>
    </location>
</feature>
<evidence type="ECO:0000256" key="21">
    <source>
        <dbReference type="ARBA" id="ARBA00072775"/>
    </source>
</evidence>
<dbReference type="GO" id="GO:0016323">
    <property type="term" value="C:basolateral plasma membrane"/>
    <property type="evidence" value="ECO:0007669"/>
    <property type="project" value="TreeGrafter"/>
</dbReference>
<dbReference type="SMART" id="SM00364">
    <property type="entry name" value="LRR_BAC"/>
    <property type="match status" value="9"/>
</dbReference>
<keyword evidence="17" id="KW-0966">Cell projection</keyword>
<dbReference type="GO" id="GO:0030027">
    <property type="term" value="C:lamellipodium"/>
    <property type="evidence" value="ECO:0007669"/>
    <property type="project" value="UniProtKB-SubCell"/>
</dbReference>
<keyword evidence="16" id="KW-0564">Palmitate</keyword>
<dbReference type="InterPro" id="IPR032675">
    <property type="entry name" value="LRR_dom_sf"/>
</dbReference>
<dbReference type="GO" id="GO:0043113">
    <property type="term" value="P:receptor clustering"/>
    <property type="evidence" value="ECO:0007669"/>
    <property type="project" value="TreeGrafter"/>
</dbReference>
<evidence type="ECO:0000259" key="23">
    <source>
        <dbReference type="PROSITE" id="PS50106"/>
    </source>
</evidence>
<keyword evidence="25" id="KW-1185">Reference proteome</keyword>
<evidence type="ECO:0000256" key="14">
    <source>
        <dbReference type="ARBA" id="ARBA00023054"/>
    </source>
</evidence>
<dbReference type="FunFam" id="2.30.42.10:FF:000114">
    <property type="entry name" value="protein scribble homolog isoform X1"/>
    <property type="match status" value="1"/>
</dbReference>
<evidence type="ECO:0000256" key="18">
    <source>
        <dbReference type="ARBA" id="ARBA00023288"/>
    </source>
</evidence>
<keyword evidence="5" id="KW-0217">Developmental protein</keyword>
<evidence type="ECO:0000256" key="15">
    <source>
        <dbReference type="ARBA" id="ARBA00023136"/>
    </source>
</evidence>
<evidence type="ECO:0000256" key="11">
    <source>
        <dbReference type="ARBA" id="ARBA00022782"/>
    </source>
</evidence>